<dbReference type="EMBL" id="JBHSKT010000009">
    <property type="protein sequence ID" value="MFC5271896.1"/>
    <property type="molecule type" value="Genomic_DNA"/>
</dbReference>
<keyword evidence="8 10" id="KW-0472">Membrane</keyword>
<dbReference type="RefSeq" id="WP_378018253.1">
    <property type="nucleotide sequence ID" value="NZ_JBHSKT010000009.1"/>
</dbReference>
<feature type="transmembrane region" description="Helical" evidence="10">
    <location>
        <begin position="743"/>
        <end position="761"/>
    </location>
</feature>
<dbReference type="Pfam" id="PF20501">
    <property type="entry name" value="MbhE"/>
    <property type="match status" value="1"/>
</dbReference>
<dbReference type="Proteomes" id="UP001596161">
    <property type="component" value="Unassembled WGS sequence"/>
</dbReference>
<comment type="caution">
    <text evidence="15">The sequence shown here is derived from an EMBL/GenBank/DDBJ whole genome shotgun (WGS) entry which is preliminary data.</text>
</comment>
<feature type="transmembrane region" description="Helical" evidence="10">
    <location>
        <begin position="365"/>
        <end position="385"/>
    </location>
</feature>
<protein>
    <submittedName>
        <fullName evidence="15">Monovalent cation/H+ antiporter subunit A</fullName>
    </submittedName>
</protein>
<feature type="transmembrane region" description="Helical" evidence="10">
    <location>
        <begin position="405"/>
        <end position="430"/>
    </location>
</feature>
<feature type="transmembrane region" description="Helical" evidence="10">
    <location>
        <begin position="295"/>
        <end position="314"/>
    </location>
</feature>
<keyword evidence="2" id="KW-0813">Transport</keyword>
<feature type="transmembrane region" description="Helical" evidence="10">
    <location>
        <begin position="157"/>
        <end position="181"/>
    </location>
</feature>
<feature type="domain" description="NADH:quinone oxidoreductase/Mrp antiporter transmembrane" evidence="11">
    <location>
        <begin position="124"/>
        <end position="407"/>
    </location>
</feature>
<feature type="domain" description="MrpA C-terminal/MbhE" evidence="14">
    <location>
        <begin position="686"/>
        <end position="762"/>
    </location>
</feature>
<keyword evidence="6 10" id="KW-1133">Transmembrane helix</keyword>
<evidence type="ECO:0000259" key="13">
    <source>
        <dbReference type="Pfam" id="PF13244"/>
    </source>
</evidence>
<feature type="transmembrane region" description="Helical" evidence="10">
    <location>
        <begin position="24"/>
        <end position="49"/>
    </location>
</feature>
<sequence>MVFLILAGLLAAFASPLLYRFLGKWIFIPMSLIPLLIFSYLCSFLPQILNGKVIESIVKWAPTLNIELHFYLDGLSFFFALLITGFGTLIMFYAGGYLKGNPQLGRFYLYLMLFMTAMLGVVLAGNIFCLFVFWELTSLSSYLLIGFQHQEETTRTSALQGLLVTGGGGLALMAGLILLGLAGNSFSIPEILNQPNAITSSAYYLPALVLIFIGAFTKSAQFPFHFWLPNAMAAPTPVSAYLHSATMVKAGIYLLARLTPALGGTPEWQNTLMLIGGITATIGAFLAIQQTDLKAILAYTTISALGILVMLTGIGTSLALQAMLVFLLAHALYKGTLFLVAGNVDHATGTRDITALGGLGKPMRFTGIAALLAALSMAGILPFFGFIGKELLYETTLASVNYKTILFGIAFFSGMVFVAVALAFGFGLFLKKHPQQTAIHHRDSLALYLPPLILSLAGLAFGLLPGFLATPLLIQAAGAMQKTVPFFELKLWHGFTPVLGLSLLTLFLGYFLYRFSGWGRQLAIFFSPVYKIGPAGIYQFLLSNFLPAATAVTAFIQNGYLRSYIATIILTLVFLTVLTLTVHGPDLQLYERLPLLLDVRMHELALVMLVLPALVFLFITRSRLTSIAILGMVGYAIALIYILFGAPDVAATQLLIETLTVVLFVLILHKLPAFKQTTPRPYQLKYLVVSILFGSVITYVLLLVKQFPLNSDLKTYFGENSYVLGKGRNIVNVILVDFRALDTLGEIVVLAVAAMGIYAMLKMKPEKGKKT</sequence>
<dbReference type="InterPro" id="IPR046806">
    <property type="entry name" value="MrpA_C/MbhE"/>
</dbReference>
<evidence type="ECO:0000256" key="3">
    <source>
        <dbReference type="ARBA" id="ARBA00022449"/>
    </source>
</evidence>
<feature type="transmembrane region" description="Helical" evidence="10">
    <location>
        <begin position="650"/>
        <end position="672"/>
    </location>
</feature>
<keyword evidence="16" id="KW-1185">Reference proteome</keyword>
<dbReference type="PANTHER" id="PTHR43373:SF1">
    <property type="entry name" value="NA(+)_H(+) ANTIPORTER SUBUNIT A"/>
    <property type="match status" value="1"/>
</dbReference>
<dbReference type="InterPro" id="IPR001750">
    <property type="entry name" value="ND/Mrp_TM"/>
</dbReference>
<reference evidence="16" key="1">
    <citation type="journal article" date="2019" name="Int. J. Syst. Evol. Microbiol.">
        <title>The Global Catalogue of Microorganisms (GCM) 10K type strain sequencing project: providing services to taxonomists for standard genome sequencing and annotation.</title>
        <authorList>
            <consortium name="The Broad Institute Genomics Platform"/>
            <consortium name="The Broad Institute Genome Sequencing Center for Infectious Disease"/>
            <person name="Wu L."/>
            <person name="Ma J."/>
        </authorList>
    </citation>
    <scope>NUCLEOTIDE SEQUENCE [LARGE SCALE GENOMIC DNA]</scope>
    <source>
        <strain evidence="16">KACC 12602</strain>
    </source>
</reference>
<feature type="transmembrane region" description="Helical" evidence="10">
    <location>
        <begin position="684"/>
        <end position="704"/>
    </location>
</feature>
<evidence type="ECO:0000259" key="12">
    <source>
        <dbReference type="Pfam" id="PF00662"/>
    </source>
</evidence>
<dbReference type="InterPro" id="IPR050616">
    <property type="entry name" value="CPA3_Na-H_Antiporter_A"/>
</dbReference>
<organism evidence="15 16">
    <name type="scientific">Adhaeribacter terreus</name>
    <dbReference type="NCBI Taxonomy" id="529703"/>
    <lineage>
        <taxon>Bacteria</taxon>
        <taxon>Pseudomonadati</taxon>
        <taxon>Bacteroidota</taxon>
        <taxon>Cytophagia</taxon>
        <taxon>Cytophagales</taxon>
        <taxon>Hymenobacteraceae</taxon>
        <taxon>Adhaeribacter</taxon>
    </lineage>
</organism>
<evidence type="ECO:0000259" key="14">
    <source>
        <dbReference type="Pfam" id="PF20501"/>
    </source>
</evidence>
<evidence type="ECO:0000256" key="6">
    <source>
        <dbReference type="ARBA" id="ARBA00022989"/>
    </source>
</evidence>
<accession>A0ABW0EG09</accession>
<dbReference type="Pfam" id="PF13244">
    <property type="entry name" value="MbhD"/>
    <property type="match status" value="1"/>
</dbReference>
<feature type="transmembrane region" description="Helical" evidence="10">
    <location>
        <begin position="320"/>
        <end position="344"/>
    </location>
</feature>
<evidence type="ECO:0000256" key="9">
    <source>
        <dbReference type="RuleBase" id="RU000320"/>
    </source>
</evidence>
<name>A0ABW0EG09_9BACT</name>
<comment type="subcellular location">
    <subcellularLocation>
        <location evidence="1">Cell membrane</location>
        <topology evidence="1">Multi-pass membrane protein</topology>
    </subcellularLocation>
    <subcellularLocation>
        <location evidence="9">Membrane</location>
        <topology evidence="9">Multi-pass membrane protein</topology>
    </subcellularLocation>
</comment>
<feature type="transmembrane region" description="Helical" evidence="10">
    <location>
        <begin position="107"/>
        <end position="136"/>
    </location>
</feature>
<feature type="transmembrane region" description="Helical" evidence="10">
    <location>
        <begin position="201"/>
        <end position="217"/>
    </location>
</feature>
<evidence type="ECO:0000313" key="16">
    <source>
        <dbReference type="Proteomes" id="UP001596161"/>
    </source>
</evidence>
<keyword evidence="4" id="KW-1003">Cell membrane</keyword>
<feature type="transmembrane region" description="Helical" evidence="10">
    <location>
        <begin position="604"/>
        <end position="620"/>
    </location>
</feature>
<keyword evidence="3" id="KW-0050">Antiport</keyword>
<dbReference type="Pfam" id="PF00662">
    <property type="entry name" value="Proton_antipo_N"/>
    <property type="match status" value="1"/>
</dbReference>
<evidence type="ECO:0000256" key="7">
    <source>
        <dbReference type="ARBA" id="ARBA00023065"/>
    </source>
</evidence>
<gene>
    <name evidence="15" type="ORF">ACFPIB_14855</name>
</gene>
<feature type="domain" description="MrpA C-terminal/MbhD" evidence="13">
    <location>
        <begin position="609"/>
        <end position="672"/>
    </location>
</feature>
<feature type="transmembrane region" description="Helical" evidence="10">
    <location>
        <begin position="70"/>
        <end position="95"/>
    </location>
</feature>
<feature type="transmembrane region" description="Helical" evidence="10">
    <location>
        <begin position="564"/>
        <end position="584"/>
    </location>
</feature>
<evidence type="ECO:0000259" key="11">
    <source>
        <dbReference type="Pfam" id="PF00361"/>
    </source>
</evidence>
<evidence type="ECO:0000313" key="15">
    <source>
        <dbReference type="EMBL" id="MFC5271896.1"/>
    </source>
</evidence>
<evidence type="ECO:0000256" key="8">
    <source>
        <dbReference type="ARBA" id="ARBA00023136"/>
    </source>
</evidence>
<evidence type="ECO:0000256" key="5">
    <source>
        <dbReference type="ARBA" id="ARBA00022692"/>
    </source>
</evidence>
<dbReference type="PRINTS" id="PR01434">
    <property type="entry name" value="NADHDHGNASE5"/>
</dbReference>
<dbReference type="Pfam" id="PF00361">
    <property type="entry name" value="Proton_antipo_M"/>
    <property type="match status" value="1"/>
</dbReference>
<dbReference type="PANTHER" id="PTHR43373">
    <property type="entry name" value="NA(+)/H(+) ANTIPORTER SUBUNIT"/>
    <property type="match status" value="1"/>
</dbReference>
<dbReference type="InterPro" id="IPR001516">
    <property type="entry name" value="Proton_antipo_N"/>
</dbReference>
<feature type="transmembrane region" description="Helical" evidence="10">
    <location>
        <begin position="627"/>
        <end position="644"/>
    </location>
</feature>
<feature type="transmembrane region" description="Helical" evidence="10">
    <location>
        <begin position="268"/>
        <end position="288"/>
    </location>
</feature>
<feature type="transmembrane region" description="Helical" evidence="10">
    <location>
        <begin position="451"/>
        <end position="474"/>
    </location>
</feature>
<proteinExistence type="predicted"/>
<dbReference type="PRINTS" id="PR01435">
    <property type="entry name" value="NPOXDRDTASE5"/>
</dbReference>
<feature type="transmembrane region" description="Helical" evidence="10">
    <location>
        <begin position="494"/>
        <end position="513"/>
    </location>
</feature>
<evidence type="ECO:0000256" key="1">
    <source>
        <dbReference type="ARBA" id="ARBA00004651"/>
    </source>
</evidence>
<evidence type="ECO:0000256" key="2">
    <source>
        <dbReference type="ARBA" id="ARBA00022448"/>
    </source>
</evidence>
<dbReference type="InterPro" id="IPR025383">
    <property type="entry name" value="MrpA_C/MbhD"/>
</dbReference>
<evidence type="ECO:0000256" key="10">
    <source>
        <dbReference type="SAM" id="Phobius"/>
    </source>
</evidence>
<keyword evidence="5 9" id="KW-0812">Transmembrane</keyword>
<keyword evidence="7" id="KW-0406">Ion transport</keyword>
<evidence type="ECO:0000256" key="4">
    <source>
        <dbReference type="ARBA" id="ARBA00022475"/>
    </source>
</evidence>
<dbReference type="NCBIfam" id="NF009287">
    <property type="entry name" value="PRK12647.1"/>
    <property type="match status" value="1"/>
</dbReference>
<feature type="domain" description="NADH-Ubiquinone oxidoreductase (complex I) chain 5 N-terminal" evidence="12">
    <location>
        <begin position="63"/>
        <end position="108"/>
    </location>
</feature>